<dbReference type="RefSeq" id="WP_073779356.1">
    <property type="nucleotide sequence ID" value="NZ_CP136798.1"/>
</dbReference>
<evidence type="ECO:0000259" key="1">
    <source>
        <dbReference type="PROSITE" id="PS50943"/>
    </source>
</evidence>
<accession>A0AAU8KA70</accession>
<gene>
    <name evidence="2" type="ORF">R1Y80_06275</name>
</gene>
<dbReference type="CDD" id="cd00093">
    <property type="entry name" value="HTH_XRE"/>
    <property type="match status" value="1"/>
</dbReference>
<dbReference type="SUPFAM" id="SSF47413">
    <property type="entry name" value="lambda repressor-like DNA-binding domains"/>
    <property type="match status" value="1"/>
</dbReference>
<proteinExistence type="predicted"/>
<feature type="domain" description="HTH cro/C1-type" evidence="1">
    <location>
        <begin position="24"/>
        <end position="47"/>
    </location>
</feature>
<protein>
    <submittedName>
        <fullName evidence="2">Helix-turn-helix transcriptional regulator</fullName>
    </submittedName>
</protein>
<name>A0AAU8KA70_9ACTN</name>
<dbReference type="Gene3D" id="1.10.260.40">
    <property type="entry name" value="lambda repressor-like DNA-binding domains"/>
    <property type="match status" value="1"/>
</dbReference>
<dbReference type="GO" id="GO:0003677">
    <property type="term" value="F:DNA binding"/>
    <property type="evidence" value="ECO:0007669"/>
    <property type="project" value="InterPro"/>
</dbReference>
<evidence type="ECO:0000313" key="2">
    <source>
        <dbReference type="EMBL" id="XCN13273.1"/>
    </source>
</evidence>
<dbReference type="PROSITE" id="PS50943">
    <property type="entry name" value="HTH_CROC1"/>
    <property type="match status" value="1"/>
</dbReference>
<organism evidence="2">
    <name type="scientific">Streptomyces sp. JL1001</name>
    <dbReference type="NCBI Taxonomy" id="3078227"/>
    <lineage>
        <taxon>Bacteria</taxon>
        <taxon>Bacillati</taxon>
        <taxon>Actinomycetota</taxon>
        <taxon>Actinomycetes</taxon>
        <taxon>Kitasatosporales</taxon>
        <taxon>Streptomycetaceae</taxon>
        <taxon>Streptomyces</taxon>
    </lineage>
</organism>
<sequence>MAEEIDVRKRFASELRSHRELHGERGLTQTELAKMVRTSRSTVSRLEASSGHIPPDIPRRLDEVFETDGLFNRLYEEIESQGFPAHSRRRLALESKALTIREWSPTVVPGLLQTASYAYALLREGLPRASEAEVQNKVRQRMDRQELWRGASPPDLSVVVCESVIRRRVGSEDTMRKQLSALLNFAEKRTSLLQVLPLDAGTHSLMDGSLSILGMPGEGMIAYTEGVRSGSIIDEPTEVRALARSYDVLSASALSRERSARMIKCQLEAS</sequence>
<reference evidence="2" key="1">
    <citation type="submission" date="2023-10" db="EMBL/GenBank/DDBJ databases">
        <title>Complete genome sequence of Streptomyces sp. JL1001.</title>
        <authorList>
            <person name="Jiang L."/>
        </authorList>
    </citation>
    <scope>NUCLEOTIDE SEQUENCE</scope>
    <source>
        <strain evidence="2">JL1001</strain>
    </source>
</reference>
<dbReference type="InterPro" id="IPR043917">
    <property type="entry name" value="DUF5753"/>
</dbReference>
<dbReference type="EMBL" id="CP136798">
    <property type="protein sequence ID" value="XCN13273.1"/>
    <property type="molecule type" value="Genomic_DNA"/>
</dbReference>
<dbReference type="SMART" id="SM00530">
    <property type="entry name" value="HTH_XRE"/>
    <property type="match status" value="1"/>
</dbReference>
<dbReference type="InterPro" id="IPR010982">
    <property type="entry name" value="Lambda_DNA-bd_dom_sf"/>
</dbReference>
<dbReference type="AlphaFoldDB" id="A0AAU8KA70"/>
<dbReference type="InterPro" id="IPR001387">
    <property type="entry name" value="Cro/C1-type_HTH"/>
</dbReference>
<dbReference type="Pfam" id="PF13560">
    <property type="entry name" value="HTH_31"/>
    <property type="match status" value="1"/>
</dbReference>
<dbReference type="Pfam" id="PF19054">
    <property type="entry name" value="DUF5753"/>
    <property type="match status" value="1"/>
</dbReference>